<dbReference type="Proteomes" id="UP000589896">
    <property type="component" value="Unassembled WGS sequence"/>
</dbReference>
<gene>
    <name evidence="2" type="ORF">H0E82_08800</name>
</gene>
<evidence type="ECO:0000313" key="2">
    <source>
        <dbReference type="EMBL" id="NYZ62861.1"/>
    </source>
</evidence>
<reference evidence="2 3" key="1">
    <citation type="submission" date="2020-07" db="EMBL/GenBank/DDBJ databases">
        <title>isolation of Luteimonas sp. SJ-16.</title>
        <authorList>
            <person name="Huang X.-X."/>
            <person name="Xu L."/>
            <person name="Sun J.-Q."/>
        </authorList>
    </citation>
    <scope>NUCLEOTIDE SEQUENCE [LARGE SCALE GENOMIC DNA]</scope>
    <source>
        <strain evidence="2 3">SJ-16</strain>
    </source>
</reference>
<organism evidence="2 3">
    <name type="scientific">Luteimonas deserti</name>
    <dbReference type="NCBI Taxonomy" id="2752306"/>
    <lineage>
        <taxon>Bacteria</taxon>
        <taxon>Pseudomonadati</taxon>
        <taxon>Pseudomonadota</taxon>
        <taxon>Gammaproteobacteria</taxon>
        <taxon>Lysobacterales</taxon>
        <taxon>Lysobacteraceae</taxon>
        <taxon>Luteimonas</taxon>
    </lineage>
</organism>
<feature type="region of interest" description="Disordered" evidence="1">
    <location>
        <begin position="1"/>
        <end position="20"/>
    </location>
</feature>
<evidence type="ECO:0000313" key="3">
    <source>
        <dbReference type="Proteomes" id="UP000589896"/>
    </source>
</evidence>
<dbReference type="EMBL" id="JACCJZ010000016">
    <property type="protein sequence ID" value="NYZ62861.1"/>
    <property type="molecule type" value="Genomic_DNA"/>
</dbReference>
<sequence length="210" mass="24548">MPAPPESRYPGLHMQDEVPDMSPAEMGRRFLQLIDSLQRYDQLTLDHVQEIMRLKLEGQRGRPGPQFNVRMPESGWHYRLGFSETEGESDQTMAELDFLHREDASRVDMAPVCAMDFEAYHQALLAMGFQEREDLVSYELQHYVPFTNARGETEHRLMPAQPRPLPYTYYRRGDISASIRYRPEVASLQSDRRRPCVMRIAVGFYEKHQP</sequence>
<keyword evidence="3" id="KW-1185">Reference proteome</keyword>
<protein>
    <submittedName>
        <fullName evidence="2">Uncharacterized protein</fullName>
    </submittedName>
</protein>
<evidence type="ECO:0000256" key="1">
    <source>
        <dbReference type="SAM" id="MobiDB-lite"/>
    </source>
</evidence>
<comment type="caution">
    <text evidence="2">The sequence shown here is derived from an EMBL/GenBank/DDBJ whole genome shotgun (WGS) entry which is preliminary data.</text>
</comment>
<proteinExistence type="predicted"/>
<name>A0A7Z0QQ97_9GAMM</name>
<dbReference type="AlphaFoldDB" id="A0A7Z0QQ97"/>
<accession>A0A7Z0QQ97</accession>